<dbReference type="EMBL" id="JABBGF010000001">
    <property type="protein sequence ID" value="NML56108.1"/>
    <property type="molecule type" value="Genomic_DNA"/>
</dbReference>
<accession>A0A7Y0FH71</accession>
<gene>
    <name evidence="2" type="ORF">HHL20_01995</name>
</gene>
<name>A0A7Y0FH71_9FLAO</name>
<keyword evidence="1" id="KW-0812">Transmembrane</keyword>
<keyword evidence="1" id="KW-0472">Membrane</keyword>
<evidence type="ECO:0000256" key="1">
    <source>
        <dbReference type="SAM" id="Phobius"/>
    </source>
</evidence>
<sequence>MKHSQNNLDLLSSIQKTEVSDAVYENILAVIESRKKNEPSIRQLWTYGITAGCALALSVGTILYQFKTESNISQLAENMNIIPNNSLYN</sequence>
<dbReference type="RefSeq" id="WP_169229520.1">
    <property type="nucleotide sequence ID" value="NZ_JABBGF010000001.1"/>
</dbReference>
<evidence type="ECO:0000313" key="3">
    <source>
        <dbReference type="Proteomes" id="UP000552615"/>
    </source>
</evidence>
<organism evidence="2 3">
    <name type="scientific">Chryseobacterium cheonjiense</name>
    <dbReference type="NCBI Taxonomy" id="2728845"/>
    <lineage>
        <taxon>Bacteria</taxon>
        <taxon>Pseudomonadati</taxon>
        <taxon>Bacteroidota</taxon>
        <taxon>Flavobacteriia</taxon>
        <taxon>Flavobacteriales</taxon>
        <taxon>Weeksellaceae</taxon>
        <taxon>Chryseobacterium group</taxon>
        <taxon>Chryseobacterium</taxon>
    </lineage>
</organism>
<dbReference type="AlphaFoldDB" id="A0A7Y0FH71"/>
<reference evidence="2 3" key="1">
    <citation type="submission" date="2020-04" db="EMBL/GenBank/DDBJ databases">
        <title>Chryseobacterium sp. RJ-7-14 sp. nov., isolated from Jeju soil.</title>
        <authorList>
            <person name="Dahal R.H."/>
            <person name="Chaudhary D.K."/>
        </authorList>
    </citation>
    <scope>NUCLEOTIDE SEQUENCE [LARGE SCALE GENOMIC DNA]</scope>
    <source>
        <strain evidence="2 3">RJ-7-14</strain>
    </source>
</reference>
<protein>
    <submittedName>
        <fullName evidence="2">Uncharacterized protein</fullName>
    </submittedName>
</protein>
<dbReference type="Proteomes" id="UP000552615">
    <property type="component" value="Unassembled WGS sequence"/>
</dbReference>
<evidence type="ECO:0000313" key="2">
    <source>
        <dbReference type="EMBL" id="NML56108.1"/>
    </source>
</evidence>
<comment type="caution">
    <text evidence="2">The sequence shown here is derived from an EMBL/GenBank/DDBJ whole genome shotgun (WGS) entry which is preliminary data.</text>
</comment>
<keyword evidence="3" id="KW-1185">Reference proteome</keyword>
<proteinExistence type="predicted"/>
<feature type="transmembrane region" description="Helical" evidence="1">
    <location>
        <begin position="44"/>
        <end position="66"/>
    </location>
</feature>
<keyword evidence="1" id="KW-1133">Transmembrane helix</keyword>